<feature type="domain" description="Polysaccharide biosynthesis protein CapD-like" evidence="3">
    <location>
        <begin position="287"/>
        <end position="570"/>
    </location>
</feature>
<dbReference type="InterPro" id="IPR003869">
    <property type="entry name" value="Polysac_CapD-like"/>
</dbReference>
<feature type="transmembrane region" description="Helical" evidence="2">
    <location>
        <begin position="17"/>
        <end position="39"/>
    </location>
</feature>
<reference evidence="4 5" key="1">
    <citation type="submission" date="2019-03" db="EMBL/GenBank/DDBJ databases">
        <title>Genomic Encyclopedia of Type Strains, Phase IV (KMG-IV): sequencing the most valuable type-strain genomes for metagenomic binning, comparative biology and taxonomic classification.</title>
        <authorList>
            <person name="Goeker M."/>
        </authorList>
    </citation>
    <scope>NUCLEOTIDE SEQUENCE [LARGE SCALE GENOMIC DNA]</scope>
    <source>
        <strain evidence="4 5">DSM 24629</strain>
    </source>
</reference>
<dbReference type="SUPFAM" id="SSF51735">
    <property type="entry name" value="NAD(P)-binding Rossmann-fold domains"/>
    <property type="match status" value="1"/>
</dbReference>
<dbReference type="Pfam" id="PF02719">
    <property type="entry name" value="Polysacc_synt_2"/>
    <property type="match status" value="1"/>
</dbReference>
<evidence type="ECO:0000259" key="3">
    <source>
        <dbReference type="Pfam" id="PF02719"/>
    </source>
</evidence>
<dbReference type="InterPro" id="IPR029063">
    <property type="entry name" value="SAM-dependent_MTases_sf"/>
</dbReference>
<evidence type="ECO:0000313" key="4">
    <source>
        <dbReference type="EMBL" id="TCT12863.1"/>
    </source>
</evidence>
<feature type="transmembrane region" description="Helical" evidence="2">
    <location>
        <begin position="45"/>
        <end position="67"/>
    </location>
</feature>
<protein>
    <submittedName>
        <fullName evidence="4">FlaA1/EpsC-like NDP-sugar epimerase</fullName>
    </submittedName>
</protein>
<dbReference type="InterPro" id="IPR051203">
    <property type="entry name" value="Polysaccharide_Synthase-Rel"/>
</dbReference>
<dbReference type="AlphaFoldDB" id="A0A4R3MKB4"/>
<accession>A0A4R3MKB4</accession>
<dbReference type="SUPFAM" id="SSF53335">
    <property type="entry name" value="S-adenosyl-L-methionine-dependent methyltransferases"/>
    <property type="match status" value="1"/>
</dbReference>
<comment type="similarity">
    <text evidence="1">Belongs to the polysaccharide synthase family.</text>
</comment>
<evidence type="ECO:0000256" key="2">
    <source>
        <dbReference type="SAM" id="Phobius"/>
    </source>
</evidence>
<feature type="transmembrane region" description="Helical" evidence="2">
    <location>
        <begin position="87"/>
        <end position="106"/>
    </location>
</feature>
<proteinExistence type="inferred from homology"/>
<dbReference type="Gene3D" id="3.40.50.720">
    <property type="entry name" value="NAD(P)-binding Rossmann-like Domain"/>
    <property type="match status" value="2"/>
</dbReference>
<dbReference type="Pfam" id="PF13727">
    <property type="entry name" value="CoA_binding_3"/>
    <property type="match status" value="1"/>
</dbReference>
<keyword evidence="2" id="KW-0472">Membrane</keyword>
<dbReference type="PANTHER" id="PTHR43318:SF1">
    <property type="entry name" value="POLYSACCHARIDE BIOSYNTHESIS PROTEIN EPSC-RELATED"/>
    <property type="match status" value="1"/>
</dbReference>
<dbReference type="InterPro" id="IPR036291">
    <property type="entry name" value="NAD(P)-bd_dom_sf"/>
</dbReference>
<keyword evidence="5" id="KW-1185">Reference proteome</keyword>
<dbReference type="Proteomes" id="UP000294902">
    <property type="component" value="Unassembled WGS sequence"/>
</dbReference>
<dbReference type="CDD" id="cd05237">
    <property type="entry name" value="UDP_invert_4-6DH_SDR_e"/>
    <property type="match status" value="1"/>
</dbReference>
<keyword evidence="2" id="KW-1133">Transmembrane helix</keyword>
<gene>
    <name evidence="4" type="ORF">EDC18_11134</name>
</gene>
<name>A0A4R3MKB4_9FIRM</name>
<dbReference type="EMBL" id="SMAL01000011">
    <property type="protein sequence ID" value="TCT12863.1"/>
    <property type="molecule type" value="Genomic_DNA"/>
</dbReference>
<evidence type="ECO:0000256" key="1">
    <source>
        <dbReference type="ARBA" id="ARBA00007430"/>
    </source>
</evidence>
<evidence type="ECO:0000313" key="5">
    <source>
        <dbReference type="Proteomes" id="UP000294902"/>
    </source>
</evidence>
<comment type="caution">
    <text evidence="4">The sequence shown here is derived from an EMBL/GenBank/DDBJ whole genome shotgun (WGS) entry which is preliminary data.</text>
</comment>
<dbReference type="RefSeq" id="WP_371829320.1">
    <property type="nucleotide sequence ID" value="NZ_SMAL01000011.1"/>
</dbReference>
<organism evidence="4 5">
    <name type="scientific">Natranaerovirga pectinivora</name>
    <dbReference type="NCBI Taxonomy" id="682400"/>
    <lineage>
        <taxon>Bacteria</taxon>
        <taxon>Bacillati</taxon>
        <taxon>Bacillota</taxon>
        <taxon>Clostridia</taxon>
        <taxon>Lachnospirales</taxon>
        <taxon>Natranaerovirgaceae</taxon>
        <taxon>Natranaerovirga</taxon>
    </lineage>
</organism>
<dbReference type="PANTHER" id="PTHR43318">
    <property type="entry name" value="UDP-N-ACETYLGLUCOSAMINE 4,6-DEHYDRATASE"/>
    <property type="match status" value="1"/>
</dbReference>
<keyword evidence="2" id="KW-0812">Transmembrane</keyword>
<sequence>MEAILEKVKTKVNRKKVLLVLADALIVNLALFLGLVFRFDGQIPTQYLIIFTNAMVPLTIMKIFIYFRFRLYSSLWKYASIDELMQVFCATVLGSLASFTFSMLFNTMLPRSVYMIAWMISFLAIGGSRLTYRIMRRMMHIQTHPEGKNVMIIGAGASGSVVIRELRRTTRMLPVVIIDDDVSKQGLHIHGVEVKGGKDNIIEIVELYNIDEIIIAMPSASKKVRKEIIEICTKTNCKLKTLPSLQDFDGEVDLNKVRDVNIEDLLGREEIKVDIAEISDYLTGEVVLVTGGGGSIGSELCRQIARFNPKKLLLLDIYENNAYDLQNELKYEYKEDLDLEVLIASVRDRNRLEQIFATYSPTVVFHAAAHKHVPLMEANPSEAIKNNVMGTLNVAECADIYGSKRFVLISTDKAVNPTNIMGATKRVAEMIIQHMSIRSTTEFVAVRFGNVLGSNGSVIPLFKKQIEQGGPITVTHPDITRFFMTIREATELVLQAGAMAQGGEIFVLDMGQPVKIAKLAEDLIKLSGLVPHEDVKIEFTGLRPGEKLYEELLMAEEGISNTKHEKIFIGQPIDMNYNQFMKELEEIKEILNVDNESISEFMCRIVPTYSRVG</sequence>
<feature type="transmembrane region" description="Helical" evidence="2">
    <location>
        <begin position="112"/>
        <end position="132"/>
    </location>
</feature>